<feature type="region of interest" description="Disordered" evidence="2">
    <location>
        <begin position="1"/>
        <end position="55"/>
    </location>
</feature>
<evidence type="ECO:0000256" key="2">
    <source>
        <dbReference type="SAM" id="MobiDB-lite"/>
    </source>
</evidence>
<gene>
    <name evidence="3" type="ORF">K491DRAFT_674312</name>
</gene>
<protein>
    <submittedName>
        <fullName evidence="3">Uncharacterized protein</fullName>
    </submittedName>
</protein>
<feature type="compositionally biased region" description="Polar residues" evidence="2">
    <location>
        <begin position="41"/>
        <end position="50"/>
    </location>
</feature>
<organism evidence="3 4">
    <name type="scientific">Lophiostoma macrostomum CBS 122681</name>
    <dbReference type="NCBI Taxonomy" id="1314788"/>
    <lineage>
        <taxon>Eukaryota</taxon>
        <taxon>Fungi</taxon>
        <taxon>Dikarya</taxon>
        <taxon>Ascomycota</taxon>
        <taxon>Pezizomycotina</taxon>
        <taxon>Dothideomycetes</taxon>
        <taxon>Pleosporomycetidae</taxon>
        <taxon>Pleosporales</taxon>
        <taxon>Lophiostomataceae</taxon>
        <taxon>Lophiostoma</taxon>
    </lineage>
</organism>
<sequence>MAGFRDSQIPKPSVRGRAAPRSPTVGSRSSGSGTGPLLTPASSNASSNQDNETKLGLAHQRIAELELQLNIARIGQDDDAPTKKKLERDLELTNRQSEMWRKKWVAVDKKLKEVQSVDTNQDVKIKQLERAIRELQASESALQQQASQVPGLETRLQQLDAMKVKAEERLSLAELDAEAKVEALEICETTHKKLTERNAFLEESCTELEGQVSALREQLALINNSYEAKVIDLNHERNDLATKLKEANQARSAAETQLTQAVTVQPMLAVDEEKEALTSQVERLTAQLGAAQAHESYVQALEHQNETLDDQLADAVSESREKEVVISQFQAQYRGLEAKIKELEVCRSTAQSSGYDVGGKGGLRCTNLAPGDISEPDTPVTPANPIDDAEIEACVEAATAAAVAKALASHASLPSTPVVAPAPTPAPIAITITIDPSDRTNWTWLQKTKAAVGKYTAIGYEGPVERVAELQKQMKLHVAVFEGMRKEVKRLENRPKCVELAHKDVRDTIAAKESQIEMQQQLLLDYGRRIREMAC</sequence>
<evidence type="ECO:0000313" key="4">
    <source>
        <dbReference type="Proteomes" id="UP000799324"/>
    </source>
</evidence>
<evidence type="ECO:0000256" key="1">
    <source>
        <dbReference type="SAM" id="Coils"/>
    </source>
</evidence>
<accession>A0A6A6TQ28</accession>
<dbReference type="EMBL" id="MU004296">
    <property type="protein sequence ID" value="KAF2661008.1"/>
    <property type="molecule type" value="Genomic_DNA"/>
</dbReference>
<feature type="compositionally biased region" description="Low complexity" evidence="2">
    <location>
        <begin position="20"/>
        <end position="40"/>
    </location>
</feature>
<reference evidence="3" key="1">
    <citation type="journal article" date="2020" name="Stud. Mycol.">
        <title>101 Dothideomycetes genomes: a test case for predicting lifestyles and emergence of pathogens.</title>
        <authorList>
            <person name="Haridas S."/>
            <person name="Albert R."/>
            <person name="Binder M."/>
            <person name="Bloem J."/>
            <person name="Labutti K."/>
            <person name="Salamov A."/>
            <person name="Andreopoulos B."/>
            <person name="Baker S."/>
            <person name="Barry K."/>
            <person name="Bills G."/>
            <person name="Bluhm B."/>
            <person name="Cannon C."/>
            <person name="Castanera R."/>
            <person name="Culley D."/>
            <person name="Daum C."/>
            <person name="Ezra D."/>
            <person name="Gonzalez J."/>
            <person name="Henrissat B."/>
            <person name="Kuo A."/>
            <person name="Liang C."/>
            <person name="Lipzen A."/>
            <person name="Lutzoni F."/>
            <person name="Magnuson J."/>
            <person name="Mondo S."/>
            <person name="Nolan M."/>
            <person name="Ohm R."/>
            <person name="Pangilinan J."/>
            <person name="Park H.-J."/>
            <person name="Ramirez L."/>
            <person name="Alfaro M."/>
            <person name="Sun H."/>
            <person name="Tritt A."/>
            <person name="Yoshinaga Y."/>
            <person name="Zwiers L.-H."/>
            <person name="Turgeon B."/>
            <person name="Goodwin S."/>
            <person name="Spatafora J."/>
            <person name="Crous P."/>
            <person name="Grigoriev I."/>
        </authorList>
    </citation>
    <scope>NUCLEOTIDE SEQUENCE</scope>
    <source>
        <strain evidence="3">CBS 122681</strain>
    </source>
</reference>
<feature type="coiled-coil region" evidence="1">
    <location>
        <begin position="83"/>
        <end position="346"/>
    </location>
</feature>
<proteinExistence type="predicted"/>
<evidence type="ECO:0000313" key="3">
    <source>
        <dbReference type="EMBL" id="KAF2661008.1"/>
    </source>
</evidence>
<keyword evidence="4" id="KW-1185">Reference proteome</keyword>
<name>A0A6A6TQ28_9PLEO</name>
<dbReference type="Proteomes" id="UP000799324">
    <property type="component" value="Unassembled WGS sequence"/>
</dbReference>
<keyword evidence="1" id="KW-0175">Coiled coil</keyword>
<dbReference type="AlphaFoldDB" id="A0A6A6TQ28"/>